<evidence type="ECO:0000256" key="1">
    <source>
        <dbReference type="ARBA" id="ARBA00022527"/>
    </source>
</evidence>
<name>A0A423VPN7_9PEZI</name>
<keyword evidence="4" id="KW-0418">Kinase</keyword>
<dbReference type="InterPro" id="IPR000719">
    <property type="entry name" value="Prot_kinase_dom"/>
</dbReference>
<dbReference type="InterPro" id="IPR011009">
    <property type="entry name" value="Kinase-like_dom_sf"/>
</dbReference>
<dbReference type="EMBL" id="LKEA01000047">
    <property type="protein sequence ID" value="ROV92999.1"/>
    <property type="molecule type" value="Genomic_DNA"/>
</dbReference>
<dbReference type="GO" id="GO:0004674">
    <property type="term" value="F:protein serine/threonine kinase activity"/>
    <property type="evidence" value="ECO:0007669"/>
    <property type="project" value="UniProtKB-KW"/>
</dbReference>
<dbReference type="Pfam" id="PF00069">
    <property type="entry name" value="Pkinase"/>
    <property type="match status" value="1"/>
</dbReference>
<evidence type="ECO:0000256" key="5">
    <source>
        <dbReference type="ARBA" id="ARBA00022840"/>
    </source>
</evidence>
<dbReference type="SUPFAM" id="SSF56112">
    <property type="entry name" value="Protein kinase-like (PK-like)"/>
    <property type="match status" value="1"/>
</dbReference>
<dbReference type="InterPro" id="IPR050494">
    <property type="entry name" value="Ser_Thr_dual-spec_kinase"/>
</dbReference>
<organism evidence="8 9">
    <name type="scientific">Cytospora schulzeri</name>
    <dbReference type="NCBI Taxonomy" id="448051"/>
    <lineage>
        <taxon>Eukaryota</taxon>
        <taxon>Fungi</taxon>
        <taxon>Dikarya</taxon>
        <taxon>Ascomycota</taxon>
        <taxon>Pezizomycotina</taxon>
        <taxon>Sordariomycetes</taxon>
        <taxon>Sordariomycetidae</taxon>
        <taxon>Diaporthales</taxon>
        <taxon>Cytosporaceae</taxon>
        <taxon>Cytospora</taxon>
    </lineage>
</organism>
<keyword evidence="1" id="KW-0723">Serine/threonine-protein kinase</keyword>
<evidence type="ECO:0000313" key="9">
    <source>
        <dbReference type="Proteomes" id="UP000283895"/>
    </source>
</evidence>
<evidence type="ECO:0000256" key="3">
    <source>
        <dbReference type="ARBA" id="ARBA00022741"/>
    </source>
</evidence>
<dbReference type="Proteomes" id="UP000283895">
    <property type="component" value="Unassembled WGS sequence"/>
</dbReference>
<gene>
    <name evidence="8" type="ORF">VMCG_09026</name>
</gene>
<sequence>MHDTAIARVVDTKLPEPEFDSDAEDDLEIDISDFCEAVGDYKLGDLGALFPICIGDIIHVGHDQYYRIDHRLGRGAFSTVWVAYGSKQDMSVALKILRAGGTSNAGEKEYTSQRMLGEANIDKSHLNLYQDTFYLQSPYGKHRVLVLPLAGPSLSKERLEITRTLKARMSAAKDLLEALRSLHQAGLLSDINLGNILWKVHPEFVQAITDDTSQVLGAPTQRLRLSSTEKEFKSGHRVLPASFPPESLSDRVYLDMWSFMVVFIYLYLGKIAFPEVSGGGSDPMLPLARIIETLGPLPEEWSKPKPKFAASSYESSKIPTAPKCIIKTWLREDWERDVPRISKQYKELAKYGDERYAKIAKRTAQEAKVKEQAESHALKVICSVFRHRPETRLTAAQLLENPDWKKFMELCGV</sequence>
<dbReference type="Gene3D" id="3.30.200.20">
    <property type="entry name" value="Phosphorylase Kinase, domain 1"/>
    <property type="match status" value="1"/>
</dbReference>
<reference evidence="8 9" key="1">
    <citation type="submission" date="2015-09" db="EMBL/GenBank/DDBJ databases">
        <title>Host preference determinants of Valsa canker pathogens revealed by comparative genomics.</title>
        <authorList>
            <person name="Yin Z."/>
            <person name="Huang L."/>
        </authorList>
    </citation>
    <scope>NUCLEOTIDE SEQUENCE [LARGE SCALE GENOMIC DNA]</scope>
    <source>
        <strain evidence="8 9">03-1</strain>
    </source>
</reference>
<proteinExistence type="predicted"/>
<dbReference type="Gene3D" id="1.10.510.10">
    <property type="entry name" value="Transferase(Phosphotransferase) domain 1"/>
    <property type="match status" value="1"/>
</dbReference>
<evidence type="ECO:0000256" key="4">
    <source>
        <dbReference type="ARBA" id="ARBA00022777"/>
    </source>
</evidence>
<dbReference type="AlphaFoldDB" id="A0A423VPN7"/>
<protein>
    <recommendedName>
        <fullName evidence="7">Protein kinase domain-containing protein</fullName>
    </recommendedName>
</protein>
<dbReference type="STRING" id="356882.A0A423VPN7"/>
<comment type="caution">
    <text evidence="8">The sequence shown here is derived from an EMBL/GenBank/DDBJ whole genome shotgun (WGS) entry which is preliminary data.</text>
</comment>
<evidence type="ECO:0000256" key="6">
    <source>
        <dbReference type="PROSITE-ProRule" id="PRU10141"/>
    </source>
</evidence>
<dbReference type="OrthoDB" id="5979581at2759"/>
<evidence type="ECO:0000313" key="8">
    <source>
        <dbReference type="EMBL" id="ROV92999.1"/>
    </source>
</evidence>
<evidence type="ECO:0000256" key="2">
    <source>
        <dbReference type="ARBA" id="ARBA00022679"/>
    </source>
</evidence>
<dbReference type="PROSITE" id="PS00107">
    <property type="entry name" value="PROTEIN_KINASE_ATP"/>
    <property type="match status" value="1"/>
</dbReference>
<evidence type="ECO:0000259" key="7">
    <source>
        <dbReference type="PROSITE" id="PS50011"/>
    </source>
</evidence>
<dbReference type="InterPro" id="IPR017441">
    <property type="entry name" value="Protein_kinase_ATP_BS"/>
</dbReference>
<dbReference type="GO" id="GO:0005524">
    <property type="term" value="F:ATP binding"/>
    <property type="evidence" value="ECO:0007669"/>
    <property type="project" value="UniProtKB-UniRule"/>
</dbReference>
<keyword evidence="9" id="KW-1185">Reference proteome</keyword>
<dbReference type="SMART" id="SM00220">
    <property type="entry name" value="S_TKc"/>
    <property type="match status" value="1"/>
</dbReference>
<accession>A0A423VPN7</accession>
<keyword evidence="5 6" id="KW-0067">ATP-binding</keyword>
<feature type="domain" description="Protein kinase" evidence="7">
    <location>
        <begin position="66"/>
        <end position="408"/>
    </location>
</feature>
<dbReference type="PROSITE" id="PS50011">
    <property type="entry name" value="PROTEIN_KINASE_DOM"/>
    <property type="match status" value="1"/>
</dbReference>
<feature type="binding site" evidence="6">
    <location>
        <position position="95"/>
    </location>
    <ligand>
        <name>ATP</name>
        <dbReference type="ChEBI" id="CHEBI:30616"/>
    </ligand>
</feature>
<keyword evidence="2" id="KW-0808">Transferase</keyword>
<dbReference type="PANTHER" id="PTHR24058">
    <property type="entry name" value="DUAL SPECIFICITY PROTEIN KINASE"/>
    <property type="match status" value="1"/>
</dbReference>
<keyword evidence="3 6" id="KW-0547">Nucleotide-binding</keyword>